<dbReference type="GeneID" id="56501623"/>
<proteinExistence type="predicted"/>
<comment type="caution">
    <text evidence="2">The sequence shown here is derived from an EMBL/GenBank/DDBJ whole genome shotgun (WGS) entry which is preliminary data.</text>
</comment>
<dbReference type="EMBL" id="JAFCIQ010000012">
    <property type="protein sequence ID" value="MBM2768392.1"/>
    <property type="molecule type" value="Genomic_DNA"/>
</dbReference>
<reference evidence="2 3" key="1">
    <citation type="submission" date="2021-02" db="EMBL/GenBank/DDBJ databases">
        <title>Draft genome of the type strains Burkholderia anthina DSM16086.</title>
        <authorList>
            <person name="Hertel R."/>
            <person name="Meissner J."/>
            <person name="Poehlein A."/>
            <person name="Daniel R."/>
            <person name="Commichau F.M."/>
        </authorList>
    </citation>
    <scope>NUCLEOTIDE SEQUENCE [LARGE SCALE GENOMIC DNA]</scope>
    <source>
        <strain evidence="2 3">DSM 16086</strain>
    </source>
</reference>
<evidence type="ECO:0000313" key="2">
    <source>
        <dbReference type="EMBL" id="MBM2768392.1"/>
    </source>
</evidence>
<protein>
    <submittedName>
        <fullName evidence="2">Uncharacterized protein</fullName>
    </submittedName>
</protein>
<evidence type="ECO:0000256" key="1">
    <source>
        <dbReference type="SAM" id="Phobius"/>
    </source>
</evidence>
<evidence type="ECO:0000313" key="3">
    <source>
        <dbReference type="Proteomes" id="UP000755577"/>
    </source>
</evidence>
<keyword evidence="1" id="KW-0812">Transmembrane</keyword>
<keyword evidence="1" id="KW-1133">Transmembrane helix</keyword>
<feature type="transmembrane region" description="Helical" evidence="1">
    <location>
        <begin position="21"/>
        <end position="48"/>
    </location>
</feature>
<keyword evidence="1" id="KW-0472">Membrane</keyword>
<dbReference type="Proteomes" id="UP000755577">
    <property type="component" value="Unassembled WGS sequence"/>
</dbReference>
<dbReference type="RefSeq" id="WP_174926882.1">
    <property type="nucleotide sequence ID" value="NZ_CABVLY010000013.1"/>
</dbReference>
<organism evidence="2 3">
    <name type="scientific">Burkholderia anthina</name>
    <dbReference type="NCBI Taxonomy" id="179879"/>
    <lineage>
        <taxon>Bacteria</taxon>
        <taxon>Pseudomonadati</taxon>
        <taxon>Pseudomonadota</taxon>
        <taxon>Betaproteobacteria</taxon>
        <taxon>Burkholderiales</taxon>
        <taxon>Burkholderiaceae</taxon>
        <taxon>Burkholderia</taxon>
        <taxon>Burkholderia cepacia complex</taxon>
    </lineage>
</organism>
<name>A0ABS2B5X4_9BURK</name>
<gene>
    <name evidence="2" type="ORF">JQK92_18410</name>
</gene>
<accession>A0ABS2B5X4</accession>
<keyword evidence="3" id="KW-1185">Reference proteome</keyword>
<sequence length="83" mass="9018">MAFVIGIMSALARSMNGMLDMFAWFGGTAIGFLVLGTILRSVFGVIVWPEIRRINQPGAKPEMTAASNALPLAPEETPHIRFI</sequence>